<dbReference type="GO" id="GO:0003676">
    <property type="term" value="F:nucleic acid binding"/>
    <property type="evidence" value="ECO:0007669"/>
    <property type="project" value="InterPro"/>
</dbReference>
<protein>
    <recommendedName>
        <fullName evidence="1">Integrase catalytic domain-containing protein</fullName>
    </recommendedName>
</protein>
<evidence type="ECO:0000313" key="2">
    <source>
        <dbReference type="EMBL" id="CAF3301393.1"/>
    </source>
</evidence>
<keyword evidence="4" id="KW-1185">Reference proteome</keyword>
<dbReference type="EMBL" id="CAJOBP010006609">
    <property type="protein sequence ID" value="CAF4496663.1"/>
    <property type="molecule type" value="Genomic_DNA"/>
</dbReference>
<dbReference type="Proteomes" id="UP000663873">
    <property type="component" value="Unassembled WGS sequence"/>
</dbReference>
<evidence type="ECO:0000313" key="4">
    <source>
        <dbReference type="Proteomes" id="UP000663873"/>
    </source>
</evidence>
<dbReference type="OrthoDB" id="425619at2759"/>
<organism evidence="3 4">
    <name type="scientific">Rotaria socialis</name>
    <dbReference type="NCBI Taxonomy" id="392032"/>
    <lineage>
        <taxon>Eukaryota</taxon>
        <taxon>Metazoa</taxon>
        <taxon>Spiralia</taxon>
        <taxon>Gnathifera</taxon>
        <taxon>Rotifera</taxon>
        <taxon>Eurotatoria</taxon>
        <taxon>Bdelloidea</taxon>
        <taxon>Philodinida</taxon>
        <taxon>Philodinidae</taxon>
        <taxon>Rotaria</taxon>
    </lineage>
</organism>
<evidence type="ECO:0000259" key="1">
    <source>
        <dbReference type="PROSITE" id="PS50994"/>
    </source>
</evidence>
<gene>
    <name evidence="2" type="ORF">TIS948_LOCUS18379</name>
    <name evidence="3" type="ORF">UJA718_LOCUS26021</name>
</gene>
<dbReference type="Gene3D" id="3.30.420.10">
    <property type="entry name" value="Ribonuclease H-like superfamily/Ribonuclease H"/>
    <property type="match status" value="1"/>
</dbReference>
<dbReference type="InterPro" id="IPR001584">
    <property type="entry name" value="Integrase_cat-core"/>
</dbReference>
<evidence type="ECO:0000313" key="3">
    <source>
        <dbReference type="EMBL" id="CAF4496663.1"/>
    </source>
</evidence>
<dbReference type="GO" id="GO:0015074">
    <property type="term" value="P:DNA integration"/>
    <property type="evidence" value="ECO:0007669"/>
    <property type="project" value="InterPro"/>
</dbReference>
<dbReference type="SUPFAM" id="SSF53098">
    <property type="entry name" value="Ribonuclease H-like"/>
    <property type="match status" value="1"/>
</dbReference>
<feature type="domain" description="Integrase catalytic" evidence="1">
    <location>
        <begin position="27"/>
        <end position="132"/>
    </location>
</feature>
<proteinExistence type="predicted"/>
<dbReference type="InterPro" id="IPR012337">
    <property type="entry name" value="RNaseH-like_sf"/>
</dbReference>
<comment type="caution">
    <text evidence="3">The sequence shown here is derived from an EMBL/GenBank/DDBJ whole genome shotgun (WGS) entry which is preliminary data.</text>
</comment>
<sequence>MKRPISQHIQSCLLCQQHNINRSKKPGRLQPISRSEGLFQMIGIDYCGPFKQTPSGNQYVLCITDYFTRWVTAIALPDCSAQTTAQAIFTAYICRYGVPLSTLPDCSAQTTAQAIFTAYICRYGVPLSILSD</sequence>
<accession>A0A820V9M4</accession>
<dbReference type="AlphaFoldDB" id="A0A820V9M4"/>
<dbReference type="PANTHER" id="PTHR47266">
    <property type="entry name" value="ENDONUCLEASE-RELATED"/>
    <property type="match status" value="1"/>
</dbReference>
<dbReference type="InterPro" id="IPR036397">
    <property type="entry name" value="RNaseH_sf"/>
</dbReference>
<dbReference type="PROSITE" id="PS50994">
    <property type="entry name" value="INTEGRASE"/>
    <property type="match status" value="1"/>
</dbReference>
<dbReference type="InterPro" id="IPR052160">
    <property type="entry name" value="Gypsy_RT_Integrase-like"/>
</dbReference>
<dbReference type="Proteomes" id="UP000663825">
    <property type="component" value="Unassembled WGS sequence"/>
</dbReference>
<name>A0A820V9M4_9BILA</name>
<dbReference type="EMBL" id="CAJNXB010003220">
    <property type="protein sequence ID" value="CAF3301393.1"/>
    <property type="molecule type" value="Genomic_DNA"/>
</dbReference>
<reference evidence="3" key="1">
    <citation type="submission" date="2021-02" db="EMBL/GenBank/DDBJ databases">
        <authorList>
            <person name="Nowell W R."/>
        </authorList>
    </citation>
    <scope>NUCLEOTIDE SEQUENCE</scope>
</reference>